<dbReference type="GO" id="GO:0016020">
    <property type="term" value="C:membrane"/>
    <property type="evidence" value="ECO:0007669"/>
    <property type="project" value="UniProtKB-SubCell"/>
</dbReference>
<evidence type="ECO:0000256" key="3">
    <source>
        <dbReference type="ARBA" id="ARBA00022989"/>
    </source>
</evidence>
<keyword evidence="4" id="KW-0472">Membrane</keyword>
<keyword evidence="2" id="KW-0812">Transmembrane</keyword>
<gene>
    <name evidence="5" type="ORF">NTEN_LOCUS765</name>
</gene>
<dbReference type="Pfam" id="PF04103">
    <property type="entry name" value="CD20"/>
    <property type="match status" value="1"/>
</dbReference>
<dbReference type="EMBL" id="CADCXU010001345">
    <property type="protein sequence ID" value="CAA9993921.1"/>
    <property type="molecule type" value="Genomic_DNA"/>
</dbReference>
<dbReference type="Proteomes" id="UP000479000">
    <property type="component" value="Unassembled WGS sequence"/>
</dbReference>
<reference evidence="5 6" key="1">
    <citation type="submission" date="2020-02" db="EMBL/GenBank/DDBJ databases">
        <authorList>
            <person name="Ferguson B K."/>
        </authorList>
    </citation>
    <scope>NUCLEOTIDE SEQUENCE [LARGE SCALE GENOMIC DNA]</scope>
</reference>
<evidence type="ECO:0000256" key="2">
    <source>
        <dbReference type="ARBA" id="ARBA00022692"/>
    </source>
</evidence>
<name>A0A6H5FVK6_9HEMI</name>
<protein>
    <submittedName>
        <fullName evidence="5">Uncharacterized protein</fullName>
    </submittedName>
</protein>
<sequence length="158" mass="16525">MDAKAAKQPQLVAKSPSSEKTLISGSSDRAPAESNLLLLVSNLQVLSGLLMLVFGVLCAVYDVTLSRLGAGLWGGMVALLAGCLGSAASLGPPCLSRRSSALYLTLYLALCLVSLAVNTLVLVLTLTAIVRDARQEFDFADDVSSKKSVGNEIVKNEK</sequence>
<keyword evidence="3" id="KW-1133">Transmembrane helix</keyword>
<evidence type="ECO:0000313" key="6">
    <source>
        <dbReference type="Proteomes" id="UP000479000"/>
    </source>
</evidence>
<evidence type="ECO:0000313" key="5">
    <source>
        <dbReference type="EMBL" id="CAA9993921.1"/>
    </source>
</evidence>
<dbReference type="InterPro" id="IPR007237">
    <property type="entry name" value="CD20-like"/>
</dbReference>
<keyword evidence="6" id="KW-1185">Reference proteome</keyword>
<accession>A0A6H5FVK6</accession>
<evidence type="ECO:0000256" key="1">
    <source>
        <dbReference type="ARBA" id="ARBA00004141"/>
    </source>
</evidence>
<dbReference type="AlphaFoldDB" id="A0A6H5FVK6"/>
<proteinExistence type="predicted"/>
<comment type="subcellular location">
    <subcellularLocation>
        <location evidence="1">Membrane</location>
        <topology evidence="1">Multi-pass membrane protein</topology>
    </subcellularLocation>
</comment>
<organism evidence="5 6">
    <name type="scientific">Nesidiocoris tenuis</name>
    <dbReference type="NCBI Taxonomy" id="355587"/>
    <lineage>
        <taxon>Eukaryota</taxon>
        <taxon>Metazoa</taxon>
        <taxon>Ecdysozoa</taxon>
        <taxon>Arthropoda</taxon>
        <taxon>Hexapoda</taxon>
        <taxon>Insecta</taxon>
        <taxon>Pterygota</taxon>
        <taxon>Neoptera</taxon>
        <taxon>Paraneoptera</taxon>
        <taxon>Hemiptera</taxon>
        <taxon>Heteroptera</taxon>
        <taxon>Panheteroptera</taxon>
        <taxon>Cimicomorpha</taxon>
        <taxon>Miridae</taxon>
        <taxon>Dicyphina</taxon>
        <taxon>Nesidiocoris</taxon>
    </lineage>
</organism>
<evidence type="ECO:0000256" key="4">
    <source>
        <dbReference type="ARBA" id="ARBA00023136"/>
    </source>
</evidence>